<keyword evidence="3" id="KW-0539">Nucleus</keyword>
<evidence type="ECO:0000313" key="6">
    <source>
        <dbReference type="EMBL" id="KAK8537597.1"/>
    </source>
</evidence>
<evidence type="ECO:0000256" key="2">
    <source>
        <dbReference type="ARBA" id="ARBA00023125"/>
    </source>
</evidence>
<dbReference type="SUPFAM" id="SSF46689">
    <property type="entry name" value="Homeodomain-like"/>
    <property type="match status" value="1"/>
</dbReference>
<dbReference type="CDD" id="cd00167">
    <property type="entry name" value="SANT"/>
    <property type="match status" value="2"/>
</dbReference>
<accession>A0ABR2DFC8</accession>
<dbReference type="InterPro" id="IPR001005">
    <property type="entry name" value="SANT/Myb"/>
</dbReference>
<gene>
    <name evidence="6" type="ORF">V6N12_043752</name>
</gene>
<feature type="domain" description="Myb-like" evidence="4">
    <location>
        <begin position="10"/>
        <end position="62"/>
    </location>
</feature>
<dbReference type="InterPro" id="IPR015495">
    <property type="entry name" value="Myb_TF_plants"/>
</dbReference>
<dbReference type="SMART" id="SM00717">
    <property type="entry name" value="SANT"/>
    <property type="match status" value="2"/>
</dbReference>
<evidence type="ECO:0000259" key="4">
    <source>
        <dbReference type="PROSITE" id="PS50090"/>
    </source>
</evidence>
<keyword evidence="2" id="KW-0238">DNA-binding</keyword>
<organism evidence="6 7">
    <name type="scientific">Hibiscus sabdariffa</name>
    <name type="common">roselle</name>
    <dbReference type="NCBI Taxonomy" id="183260"/>
    <lineage>
        <taxon>Eukaryota</taxon>
        <taxon>Viridiplantae</taxon>
        <taxon>Streptophyta</taxon>
        <taxon>Embryophyta</taxon>
        <taxon>Tracheophyta</taxon>
        <taxon>Spermatophyta</taxon>
        <taxon>Magnoliopsida</taxon>
        <taxon>eudicotyledons</taxon>
        <taxon>Gunneridae</taxon>
        <taxon>Pentapetalae</taxon>
        <taxon>rosids</taxon>
        <taxon>malvids</taxon>
        <taxon>Malvales</taxon>
        <taxon>Malvaceae</taxon>
        <taxon>Malvoideae</taxon>
        <taxon>Hibiscus</taxon>
    </lineage>
</organism>
<evidence type="ECO:0000256" key="1">
    <source>
        <dbReference type="ARBA" id="ARBA00004123"/>
    </source>
</evidence>
<proteinExistence type="predicted"/>
<evidence type="ECO:0000259" key="5">
    <source>
        <dbReference type="PROSITE" id="PS51294"/>
    </source>
</evidence>
<dbReference type="Gene3D" id="1.10.10.60">
    <property type="entry name" value="Homeodomain-like"/>
    <property type="match status" value="2"/>
</dbReference>
<feature type="domain" description="HTH myb-type" evidence="5">
    <location>
        <begin position="10"/>
        <end position="62"/>
    </location>
</feature>
<comment type="caution">
    <text evidence="6">The sequence shown here is derived from an EMBL/GenBank/DDBJ whole genome shotgun (WGS) entry which is preliminary data.</text>
</comment>
<comment type="subcellular location">
    <subcellularLocation>
        <location evidence="1">Nucleus</location>
    </subcellularLocation>
</comment>
<feature type="domain" description="Myb-like" evidence="4">
    <location>
        <begin position="63"/>
        <end position="113"/>
    </location>
</feature>
<reference evidence="6 7" key="1">
    <citation type="journal article" date="2024" name="G3 (Bethesda)">
        <title>Genome assembly of Hibiscus sabdariffa L. provides insights into metabolisms of medicinal natural products.</title>
        <authorList>
            <person name="Kim T."/>
        </authorList>
    </citation>
    <scope>NUCLEOTIDE SEQUENCE [LARGE SCALE GENOMIC DNA]</scope>
    <source>
        <strain evidence="6">TK-2024</strain>
        <tissue evidence="6">Old leaves</tissue>
    </source>
</reference>
<dbReference type="Pfam" id="PF00249">
    <property type="entry name" value="Myb_DNA-binding"/>
    <property type="match status" value="2"/>
</dbReference>
<dbReference type="InterPro" id="IPR009057">
    <property type="entry name" value="Homeodomain-like_sf"/>
</dbReference>
<dbReference type="PANTHER" id="PTHR10641:SF586">
    <property type="entry name" value="TRANSCRIPTION FACTOR MYB16"/>
    <property type="match status" value="1"/>
</dbReference>
<dbReference type="InterPro" id="IPR017930">
    <property type="entry name" value="Myb_dom"/>
</dbReference>
<dbReference type="Proteomes" id="UP001472677">
    <property type="component" value="Unassembled WGS sequence"/>
</dbReference>
<evidence type="ECO:0000313" key="7">
    <source>
        <dbReference type="Proteomes" id="UP001472677"/>
    </source>
</evidence>
<name>A0ABR2DFC8_9ROSI</name>
<sequence length="301" mass="34438">MGRSPCCIDGNGLKRGPWTPQEDQKLMAYIQKHGHGSWPSLPDKAGLQRCGKSCRLRWINYLRPDIKRGQFTLQEQKTIIQLHALLGNRWSAIASYLPKRTDNEIKNYWNTHMKKRLAMMGIDPSTHRPMAAPIGSANGDHKKVSNLTHMAQWESARLEAEARLVKESSKQRQTNQPAGLQWRCHPTRRVDELPRCLDILKAWQRLQLEALVIDDNGNNNNIASVRSNEVNDCNEGLFTKCLDIDQPWNMGTCSSMVGNDDLNLIQGFSNLLFSGCESEDRNDDDNMNYWDDIFDLVNYEP</sequence>
<evidence type="ECO:0000256" key="3">
    <source>
        <dbReference type="ARBA" id="ARBA00023242"/>
    </source>
</evidence>
<feature type="domain" description="HTH myb-type" evidence="5">
    <location>
        <begin position="63"/>
        <end position="117"/>
    </location>
</feature>
<dbReference type="EMBL" id="JBBPBM010000028">
    <property type="protein sequence ID" value="KAK8537597.1"/>
    <property type="molecule type" value="Genomic_DNA"/>
</dbReference>
<dbReference type="PROSITE" id="PS50090">
    <property type="entry name" value="MYB_LIKE"/>
    <property type="match status" value="2"/>
</dbReference>
<dbReference type="PROSITE" id="PS51294">
    <property type="entry name" value="HTH_MYB"/>
    <property type="match status" value="2"/>
</dbReference>
<keyword evidence="7" id="KW-1185">Reference proteome</keyword>
<protein>
    <submittedName>
        <fullName evidence="6">Uncharacterized protein</fullName>
    </submittedName>
</protein>
<dbReference type="PANTHER" id="PTHR10641">
    <property type="entry name" value="MYB FAMILY TRANSCRIPTION FACTOR"/>
    <property type="match status" value="1"/>
</dbReference>